<dbReference type="RefSeq" id="WP_377306094.1">
    <property type="nucleotide sequence ID" value="NZ_CP180191.1"/>
</dbReference>
<organism evidence="1 2">
    <name type="scientific">Piscinibacterium candidicorallinum</name>
    <dbReference type="NCBI Taxonomy" id="1793872"/>
    <lineage>
        <taxon>Bacteria</taxon>
        <taxon>Pseudomonadati</taxon>
        <taxon>Pseudomonadota</taxon>
        <taxon>Betaproteobacteria</taxon>
        <taxon>Burkholderiales</taxon>
        <taxon>Piscinibacterium</taxon>
    </lineage>
</organism>
<accession>A0ABV7HCR7</accession>
<comment type="caution">
    <text evidence="1">The sequence shown here is derived from an EMBL/GenBank/DDBJ whole genome shotgun (WGS) entry which is preliminary data.</text>
</comment>
<sequence>MRIPHFLEAAVLDLRASRRKQNALLNEFRDDPRLQQLATAGAQVAARVPDQPLTLSEGERAFWTIHDDETLEAFLYSELLPTLDSHLSQAQWLRLPLGYLPLYLVLSFERRRLFEGWAAARELPGNRLQYVSEAYGVLGLHEEAMALFQVRKRLDEDALAHGRETGDADLQAAYAQRANPFADGQVRGAHILKFVRRSPRLYAAES</sequence>
<protein>
    <submittedName>
        <fullName evidence="1">Uncharacterized protein</fullName>
    </submittedName>
</protein>
<proteinExistence type="predicted"/>
<keyword evidence="2" id="KW-1185">Reference proteome</keyword>
<name>A0ABV7HCR7_9BURK</name>
<reference evidence="2" key="1">
    <citation type="journal article" date="2019" name="Int. J. Syst. Evol. Microbiol.">
        <title>The Global Catalogue of Microorganisms (GCM) 10K type strain sequencing project: providing services to taxonomists for standard genome sequencing and annotation.</title>
        <authorList>
            <consortium name="The Broad Institute Genomics Platform"/>
            <consortium name="The Broad Institute Genome Sequencing Center for Infectious Disease"/>
            <person name="Wu L."/>
            <person name="Ma J."/>
        </authorList>
    </citation>
    <scope>NUCLEOTIDE SEQUENCE [LARGE SCALE GENOMIC DNA]</scope>
    <source>
        <strain evidence="2">KCTC 52168</strain>
    </source>
</reference>
<dbReference type="EMBL" id="JBHRTI010000010">
    <property type="protein sequence ID" value="MFC3149381.1"/>
    <property type="molecule type" value="Genomic_DNA"/>
</dbReference>
<dbReference type="Proteomes" id="UP001595556">
    <property type="component" value="Unassembled WGS sequence"/>
</dbReference>
<gene>
    <name evidence="1" type="ORF">ACFOEN_17290</name>
</gene>
<evidence type="ECO:0000313" key="1">
    <source>
        <dbReference type="EMBL" id="MFC3149381.1"/>
    </source>
</evidence>
<evidence type="ECO:0000313" key="2">
    <source>
        <dbReference type="Proteomes" id="UP001595556"/>
    </source>
</evidence>